<name>A0A097EMZ6_9GAMM</name>
<gene>
    <name evidence="2" type="ORF">LO80_02355</name>
</gene>
<protein>
    <submittedName>
        <fullName evidence="2">Membrane protein</fullName>
    </submittedName>
</protein>
<feature type="transmembrane region" description="Helical" evidence="1">
    <location>
        <begin position="147"/>
        <end position="166"/>
    </location>
</feature>
<feature type="transmembrane region" description="Helical" evidence="1">
    <location>
        <begin position="118"/>
        <end position="135"/>
    </location>
</feature>
<keyword evidence="3" id="KW-1185">Reference proteome</keyword>
<keyword evidence="1" id="KW-0472">Membrane</keyword>
<organism evidence="2 3">
    <name type="scientific">Candidatus Francisella endociliophora</name>
    <dbReference type="NCBI Taxonomy" id="653937"/>
    <lineage>
        <taxon>Bacteria</taxon>
        <taxon>Pseudomonadati</taxon>
        <taxon>Pseudomonadota</taxon>
        <taxon>Gammaproteobacteria</taxon>
        <taxon>Thiotrichales</taxon>
        <taxon>Francisellaceae</taxon>
        <taxon>Francisella</taxon>
    </lineage>
</organism>
<evidence type="ECO:0000256" key="1">
    <source>
        <dbReference type="SAM" id="Phobius"/>
    </source>
</evidence>
<sequence length="360" mass="42557">MLKLREIYHKYIDQDPIKVFQDGAIKSAVILFVFLGVTSYFQIDKNLIIISILFIANLAGSILMGSIPAKRVAFVLYMITAIVVVNISPYVHSMFQTDFMLIVFVVFVAFWTRRFGEAFAVFPVMVVVITCIAFIRYPLAKSNHLDFTFTAILIGLAFYLILIRSYKIMNEQDIKKVTNEFIKLFVRTYIDTFEKARYRRFSQTDVLEVSNMKHQNINSFKSHGLMFLKTNNHEDWRYLSHNFVVFNRLSARFLLIYKKLNLNYLSLGFKDANEVQELSQDLEKIYKETLFLMLYIQKDSERFEKKEQELSHLKYKLEINHIQKYQHDSQKRGLLFDSILLLDDMMISLENIREAYYDLI</sequence>
<dbReference type="RefSeq" id="WP_040008197.1">
    <property type="nucleotide sequence ID" value="NZ_CP009574.1"/>
</dbReference>
<feature type="transmembrane region" description="Helical" evidence="1">
    <location>
        <begin position="47"/>
        <end position="65"/>
    </location>
</feature>
<dbReference type="Proteomes" id="UP000029672">
    <property type="component" value="Chromosome"/>
</dbReference>
<evidence type="ECO:0000313" key="2">
    <source>
        <dbReference type="EMBL" id="AIT08935.1"/>
    </source>
</evidence>
<dbReference type="EMBL" id="CP009574">
    <property type="protein sequence ID" value="AIT08935.1"/>
    <property type="molecule type" value="Genomic_DNA"/>
</dbReference>
<feature type="transmembrane region" description="Helical" evidence="1">
    <location>
        <begin position="94"/>
        <end position="111"/>
    </location>
</feature>
<reference evidence="2 3" key="1">
    <citation type="submission" date="2014-10" db="EMBL/GenBank/DDBJ databases">
        <title>Whole genome sequence of Francisella endociliophora strain FSC1006, isolated from a laboratory culture of the marine ciliate Euplotes raikovi.</title>
        <authorList>
            <person name="Granberg M."/>
            <person name="Backman S."/>
            <person name="Lundmark E."/>
            <person name="Nilsson E."/>
            <person name="Karlsson E."/>
            <person name="Thelaus J."/>
            <person name="Ohrman C."/>
            <person name="Larkeryd A."/>
            <person name="Stenberg P."/>
        </authorList>
    </citation>
    <scope>NUCLEOTIDE SEQUENCE [LARGE SCALE GENOMIC DNA]</scope>
    <source>
        <strain evidence="2 3">FSC1006</strain>
    </source>
</reference>
<keyword evidence="1" id="KW-0812">Transmembrane</keyword>
<feature type="transmembrane region" description="Helical" evidence="1">
    <location>
        <begin position="72"/>
        <end position="88"/>
    </location>
</feature>
<evidence type="ECO:0000313" key="3">
    <source>
        <dbReference type="Proteomes" id="UP000029672"/>
    </source>
</evidence>
<proteinExistence type="predicted"/>
<dbReference type="eggNOG" id="ENOG502ZHSQ">
    <property type="taxonomic scope" value="Bacteria"/>
</dbReference>
<dbReference type="KEGG" id="frf:LO80_02355"/>
<dbReference type="AlphaFoldDB" id="A0A097EMZ6"/>
<dbReference type="HOGENOM" id="CLU_771069_0_0_6"/>
<dbReference type="STRING" id="1547445.LO80_02355"/>
<feature type="transmembrane region" description="Helical" evidence="1">
    <location>
        <begin position="23"/>
        <end position="41"/>
    </location>
</feature>
<keyword evidence="1" id="KW-1133">Transmembrane helix</keyword>
<dbReference type="OrthoDB" id="5603548at2"/>
<accession>A0A097EMZ6</accession>